<accession>A0AAJ2EXV6</accession>
<dbReference type="InterPro" id="IPR010108">
    <property type="entry name" value="Lycopene_cyclase_b/e"/>
</dbReference>
<evidence type="ECO:0000313" key="2">
    <source>
        <dbReference type="EMBL" id="MDR6232635.1"/>
    </source>
</evidence>
<dbReference type="EMBL" id="JAVJAF010000001">
    <property type="protein sequence ID" value="MDR6232635.1"/>
    <property type="molecule type" value="Genomic_DNA"/>
</dbReference>
<proteinExistence type="inferred from homology"/>
<dbReference type="RefSeq" id="WP_309754533.1">
    <property type="nucleotide sequence ID" value="NZ_JAVJAF010000001.1"/>
</dbReference>
<evidence type="ECO:0000313" key="3">
    <source>
        <dbReference type="Proteomes" id="UP001268036"/>
    </source>
</evidence>
<evidence type="ECO:0000256" key="1">
    <source>
        <dbReference type="ARBA" id="ARBA00006599"/>
    </source>
</evidence>
<keyword evidence="2" id="KW-0413">Isomerase</keyword>
<dbReference type="Pfam" id="PF05834">
    <property type="entry name" value="Lycopene_cycl"/>
    <property type="match status" value="1"/>
</dbReference>
<dbReference type="Gene3D" id="3.50.50.60">
    <property type="entry name" value="FAD/NAD(P)-binding domain"/>
    <property type="match status" value="1"/>
</dbReference>
<dbReference type="NCBIfam" id="TIGR01789">
    <property type="entry name" value="lycopene_cycl"/>
    <property type="match status" value="1"/>
</dbReference>
<dbReference type="EC" id="5.5.1.19" evidence="2"/>
<dbReference type="GO" id="GO:0045436">
    <property type="term" value="F:lycopene beta cyclase activity"/>
    <property type="evidence" value="ECO:0007669"/>
    <property type="project" value="InterPro"/>
</dbReference>
<dbReference type="SUPFAM" id="SSF51905">
    <property type="entry name" value="FAD/NAD(P)-binding domain"/>
    <property type="match status" value="1"/>
</dbReference>
<dbReference type="InterPro" id="IPR036188">
    <property type="entry name" value="FAD/NAD-bd_sf"/>
</dbReference>
<comment type="similarity">
    <text evidence="1">Belongs to the lycopene cyclase family.</text>
</comment>
<dbReference type="InterPro" id="IPR008461">
    <property type="entry name" value="CrtY"/>
</dbReference>
<gene>
    <name evidence="2" type="ORF">QE440_000376</name>
</gene>
<sequence length="388" mass="43713">MRPELLIVGGGLAGGLLALRLAETRPEVDWRLVEAEPRLGGNHTWSFHQPDLTPAQHAWIEPLVAHRWPGYEVRFPHRRRHLGSGYASISAERFDEVLRTRLPAERLLLGHAVARLEDDGVVFADGSALQASVVIDARGPRSDPALWLGYQKFLGQEVRLARPHGLAEPIVMDATVNQLDGYRFVYSLPLAPDRLLIEDTYYADGESLPVERLRQHLRDYADHQGWEIAEVLREEQGVLPITLGGDLEHYWRNVKAGAPIGLAAGLFHPTTGYSLPEAVQLAEHLAAQAFTSTEALRHSLHAYAQRRWQRQGFFRLLNRMLFLAGRPEHRVRVMQRFYGLGEPLIQRFYAGRLTAFDRLRILSGKPPVPLKPALDAALARPPQFKEAP</sequence>
<comment type="caution">
    <text evidence="2">The sequence shown here is derived from an EMBL/GenBank/DDBJ whole genome shotgun (WGS) entry which is preliminary data.</text>
</comment>
<dbReference type="AlphaFoldDB" id="A0AAJ2EXV6"/>
<dbReference type="NCBIfam" id="TIGR01790">
    <property type="entry name" value="carotene-cycl"/>
    <property type="match status" value="1"/>
</dbReference>
<name>A0AAJ2EXV6_9PSED</name>
<dbReference type="Proteomes" id="UP001268036">
    <property type="component" value="Unassembled WGS sequence"/>
</dbReference>
<dbReference type="GO" id="GO:0016117">
    <property type="term" value="P:carotenoid biosynthetic process"/>
    <property type="evidence" value="ECO:0007669"/>
    <property type="project" value="InterPro"/>
</dbReference>
<dbReference type="GO" id="GO:0016705">
    <property type="term" value="F:oxidoreductase activity, acting on paired donors, with incorporation or reduction of molecular oxygen"/>
    <property type="evidence" value="ECO:0007669"/>
    <property type="project" value="InterPro"/>
</dbReference>
<reference evidence="2" key="1">
    <citation type="submission" date="2023-08" db="EMBL/GenBank/DDBJ databases">
        <title>Functional and genomic diversity of the sorghum phyllosphere microbiome.</title>
        <authorList>
            <person name="Shade A."/>
        </authorList>
    </citation>
    <scope>NUCLEOTIDE SEQUENCE</scope>
    <source>
        <strain evidence="2">SORGH_AS_0201</strain>
    </source>
</reference>
<protein>
    <submittedName>
        <fullName evidence="2">Lycopene beta-cyclase</fullName>
        <ecNumber evidence="2">5.5.1.19</ecNumber>
    </submittedName>
</protein>
<organism evidence="2 3">
    <name type="scientific">Pseudomonas oryzihabitans</name>
    <dbReference type="NCBI Taxonomy" id="47885"/>
    <lineage>
        <taxon>Bacteria</taxon>
        <taxon>Pseudomonadati</taxon>
        <taxon>Pseudomonadota</taxon>
        <taxon>Gammaproteobacteria</taxon>
        <taxon>Pseudomonadales</taxon>
        <taxon>Pseudomonadaceae</taxon>
        <taxon>Pseudomonas</taxon>
    </lineage>
</organism>